<dbReference type="GO" id="GO:0005506">
    <property type="term" value="F:iron ion binding"/>
    <property type="evidence" value="ECO:0007669"/>
    <property type="project" value="InterPro"/>
</dbReference>
<evidence type="ECO:0000256" key="2">
    <source>
        <dbReference type="ARBA" id="ARBA00009712"/>
    </source>
</evidence>
<reference evidence="8" key="1">
    <citation type="submission" date="2018-05" db="EMBL/GenBank/DDBJ databases">
        <authorList>
            <person name="Lanie J.A."/>
            <person name="Ng W.-L."/>
            <person name="Kazmierczak K.M."/>
            <person name="Andrzejewski T.M."/>
            <person name="Davidsen T.M."/>
            <person name="Wayne K.J."/>
            <person name="Tettelin H."/>
            <person name="Glass J.I."/>
            <person name="Rusch D."/>
            <person name="Podicherti R."/>
            <person name="Tsui H.-C.T."/>
            <person name="Winkler M.E."/>
        </authorList>
    </citation>
    <scope>NUCLEOTIDE SEQUENCE</scope>
</reference>
<keyword evidence="5" id="KW-0408">Iron</keyword>
<dbReference type="PANTHER" id="PTHR11473">
    <property type="entry name" value="AROMATIC AMINO ACID HYDROXYLASE"/>
    <property type="match status" value="1"/>
</dbReference>
<dbReference type="GO" id="GO:0009072">
    <property type="term" value="P:aromatic amino acid metabolic process"/>
    <property type="evidence" value="ECO:0007669"/>
    <property type="project" value="InterPro"/>
</dbReference>
<dbReference type="EMBL" id="UINC01220300">
    <property type="protein sequence ID" value="SVE48153.1"/>
    <property type="molecule type" value="Genomic_DNA"/>
</dbReference>
<dbReference type="InterPro" id="IPR036329">
    <property type="entry name" value="Aro-AA_hydroxylase_C_sf"/>
</dbReference>
<accession>A0A383DV64</accession>
<dbReference type="Gene3D" id="1.10.800.10">
    <property type="entry name" value="Aromatic amino acid hydroxylase"/>
    <property type="match status" value="1"/>
</dbReference>
<dbReference type="PROSITE" id="PS51410">
    <property type="entry name" value="BH4_AAA_HYDROXYL_2"/>
    <property type="match status" value="1"/>
</dbReference>
<comment type="similarity">
    <text evidence="2">Belongs to the biopterin-dependent aromatic amino acid hydroxylase family.</text>
</comment>
<evidence type="ECO:0000256" key="6">
    <source>
        <dbReference type="ARBA" id="ARBA00023033"/>
    </source>
</evidence>
<evidence type="ECO:0000313" key="8">
    <source>
        <dbReference type="EMBL" id="SVE48153.1"/>
    </source>
</evidence>
<organism evidence="8">
    <name type="scientific">marine metagenome</name>
    <dbReference type="NCBI Taxonomy" id="408172"/>
    <lineage>
        <taxon>unclassified sequences</taxon>
        <taxon>metagenomes</taxon>
        <taxon>ecological metagenomes</taxon>
    </lineage>
</organism>
<dbReference type="InterPro" id="IPR019774">
    <property type="entry name" value="Aromatic-AA_hydroxylase_C"/>
</dbReference>
<evidence type="ECO:0000256" key="3">
    <source>
        <dbReference type="ARBA" id="ARBA00022723"/>
    </source>
</evidence>
<feature type="domain" description="Biopterin-dependent aromatic amino acid hydroxylase family profile" evidence="7">
    <location>
        <begin position="1"/>
        <end position="158"/>
    </location>
</feature>
<evidence type="ECO:0000256" key="5">
    <source>
        <dbReference type="ARBA" id="ARBA00023004"/>
    </source>
</evidence>
<comment type="cofactor">
    <cofactor evidence="1">
        <name>Fe(2+)</name>
        <dbReference type="ChEBI" id="CHEBI:29033"/>
    </cofactor>
</comment>
<name>A0A383DV64_9ZZZZ</name>
<protein>
    <recommendedName>
        <fullName evidence="7">Biopterin-dependent aromatic amino acid hydroxylase family profile domain-containing protein</fullName>
    </recommendedName>
</protein>
<dbReference type="InterPro" id="IPR001273">
    <property type="entry name" value="ArAA_hydroxylase"/>
</dbReference>
<dbReference type="InterPro" id="IPR036951">
    <property type="entry name" value="ArAA_hydroxylase_sf"/>
</dbReference>
<gene>
    <name evidence="8" type="ORF">METZ01_LOCUS501007</name>
</gene>
<dbReference type="PANTHER" id="PTHR11473:SF24">
    <property type="entry name" value="PHENYLALANINE-4-HYDROXYLASE"/>
    <property type="match status" value="1"/>
</dbReference>
<evidence type="ECO:0000256" key="1">
    <source>
        <dbReference type="ARBA" id="ARBA00001954"/>
    </source>
</evidence>
<dbReference type="AlphaFoldDB" id="A0A383DV64"/>
<proteinExistence type="inferred from homology"/>
<keyword evidence="3" id="KW-0479">Metal-binding</keyword>
<keyword evidence="4" id="KW-0560">Oxidoreductase</keyword>
<dbReference type="GO" id="GO:0016714">
    <property type="term" value="F:oxidoreductase activity, acting on paired donors, with incorporation or reduction of molecular oxygen, reduced pteridine as one donor, and incorporation of one atom of oxygen"/>
    <property type="evidence" value="ECO:0007669"/>
    <property type="project" value="InterPro"/>
</dbReference>
<sequence>MVDQEYSRYTAIDHACWRFIMKISIDFFSKYAHSSYFNGLYETGITKERIPRISDINTKLNNINWRAVPVRGFLPPTIFMQFQAHSILPIASDMRTLNHLTYTPAPDIVHEAAGHSPIIADQSYSRYLSNYGKAASKAIYSRYDHEIYLAIRDLSDIK</sequence>
<keyword evidence="6" id="KW-0503">Monooxygenase</keyword>
<evidence type="ECO:0000259" key="7">
    <source>
        <dbReference type="PROSITE" id="PS51410"/>
    </source>
</evidence>
<dbReference type="Pfam" id="PF00351">
    <property type="entry name" value="Biopterin_H"/>
    <property type="match status" value="1"/>
</dbReference>
<dbReference type="SUPFAM" id="SSF56534">
    <property type="entry name" value="Aromatic aminoacid monoxygenases, catalytic and oligomerization domains"/>
    <property type="match status" value="1"/>
</dbReference>
<feature type="non-terminal residue" evidence="8">
    <location>
        <position position="158"/>
    </location>
</feature>
<evidence type="ECO:0000256" key="4">
    <source>
        <dbReference type="ARBA" id="ARBA00023002"/>
    </source>
</evidence>